<gene>
    <name evidence="1" type="ORF">GA0070612_4799</name>
</gene>
<dbReference type="RefSeq" id="WP_088989940.1">
    <property type="nucleotide sequence ID" value="NZ_LT607409.1"/>
</dbReference>
<name>A0A1C4YJK6_9ACTN</name>
<dbReference type="Pfam" id="PF12974">
    <property type="entry name" value="Phosphonate-bd"/>
    <property type="match status" value="1"/>
</dbReference>
<accession>A0A1C4YJK6</accession>
<dbReference type="SUPFAM" id="SSF53850">
    <property type="entry name" value="Periplasmic binding protein-like II"/>
    <property type="match status" value="1"/>
</dbReference>
<evidence type="ECO:0000313" key="2">
    <source>
        <dbReference type="Proteomes" id="UP000198224"/>
    </source>
</evidence>
<dbReference type="Gene3D" id="3.40.190.10">
    <property type="entry name" value="Periplasmic binding protein-like II"/>
    <property type="match status" value="2"/>
</dbReference>
<protein>
    <submittedName>
        <fullName evidence="1">ABC-type phosphate/phosphonate transport system, substrate-binding protein</fullName>
    </submittedName>
</protein>
<dbReference type="PANTHER" id="PTHR35841">
    <property type="entry name" value="PHOSPHONATES-BINDING PERIPLASMIC PROTEIN"/>
    <property type="match status" value="1"/>
</dbReference>
<keyword evidence="2" id="KW-1185">Reference proteome</keyword>
<dbReference type="EMBL" id="LT607409">
    <property type="protein sequence ID" value="SCF20521.1"/>
    <property type="molecule type" value="Genomic_DNA"/>
</dbReference>
<reference evidence="2" key="1">
    <citation type="submission" date="2016-06" db="EMBL/GenBank/DDBJ databases">
        <authorList>
            <person name="Varghese N."/>
            <person name="Submissions Spin"/>
        </authorList>
    </citation>
    <scope>NUCLEOTIDE SEQUENCE [LARGE SCALE GENOMIC DNA]</scope>
    <source>
        <strain evidence="2">DSM 45160</strain>
    </source>
</reference>
<evidence type="ECO:0000313" key="1">
    <source>
        <dbReference type="EMBL" id="SCF20521.1"/>
    </source>
</evidence>
<dbReference type="PANTHER" id="PTHR35841:SF1">
    <property type="entry name" value="PHOSPHONATES-BINDING PERIPLASMIC PROTEIN"/>
    <property type="match status" value="1"/>
</dbReference>
<organism evidence="1 2">
    <name type="scientific">Micromonospora chokoriensis</name>
    <dbReference type="NCBI Taxonomy" id="356851"/>
    <lineage>
        <taxon>Bacteria</taxon>
        <taxon>Bacillati</taxon>
        <taxon>Actinomycetota</taxon>
        <taxon>Actinomycetes</taxon>
        <taxon>Micromonosporales</taxon>
        <taxon>Micromonosporaceae</taxon>
        <taxon>Micromonospora</taxon>
    </lineage>
</organism>
<proteinExistence type="predicted"/>
<dbReference type="eggNOG" id="COG3221">
    <property type="taxonomic scope" value="Bacteria"/>
</dbReference>
<sequence length="281" mass="30260">MSTPSVLMGAVAYDPKVVTIWEGFRAWLRGRGLDFDFVLYSHYERQVEDLVAGRIDAAWNSPLAWLRAERLATANGTRVRALTMRDTDQDLTSVVVVRADSPVRRTADLEGLTVAVGAVDSPQATLIPLGHLAAAGVGVDVRRFDVGVGLHGDHIGGERDAARALTAGEVDAACMIDANHLVFVREGTLPPEGTRIVAQTAPYDHCNMTVRVPESAGVRLFGTLLLGMSYADPQVRPLLDLEGLTAWREGRSTGYDALADAVDASGFYSPDGRVTATDYRP</sequence>
<dbReference type="Proteomes" id="UP000198224">
    <property type="component" value="Chromosome I"/>
</dbReference>
<dbReference type="AlphaFoldDB" id="A0A1C4YJK6"/>